<reference evidence="1" key="1">
    <citation type="submission" date="2020-05" db="UniProtKB">
        <authorList>
            <consortium name="EnsemblMetazoa"/>
        </authorList>
    </citation>
    <scope>IDENTIFICATION</scope>
    <source>
        <strain evidence="1">USDA</strain>
    </source>
</reference>
<sequence length="95" mass="10222">MVCLSLLVRLVPQEASVAKPLVVLVVNLLVVKLLVVQLLVVPLLVVSAVNPLVVLPTMPPLTLPPQLNLKRNSSPILLPKATSKILMLLNKLPTI</sequence>
<dbReference type="VEuPathDB" id="VectorBase:SCAU007464"/>
<name>A0A1I8PET4_STOCA</name>
<protein>
    <submittedName>
        <fullName evidence="1">Uncharacterized protein</fullName>
    </submittedName>
</protein>
<keyword evidence="2" id="KW-1185">Reference proteome</keyword>
<dbReference type="EnsemblMetazoa" id="SCAU007464-RA">
    <property type="protein sequence ID" value="SCAU007464-PA"/>
    <property type="gene ID" value="SCAU007464"/>
</dbReference>
<evidence type="ECO:0000313" key="1">
    <source>
        <dbReference type="EnsemblMetazoa" id="SCAU007464-PA"/>
    </source>
</evidence>
<dbReference type="AlphaFoldDB" id="A0A1I8PET4"/>
<evidence type="ECO:0000313" key="2">
    <source>
        <dbReference type="Proteomes" id="UP000095300"/>
    </source>
</evidence>
<proteinExistence type="predicted"/>
<dbReference type="Proteomes" id="UP000095300">
    <property type="component" value="Unassembled WGS sequence"/>
</dbReference>
<accession>A0A1I8PET4</accession>
<organism evidence="1 2">
    <name type="scientific">Stomoxys calcitrans</name>
    <name type="common">Stable fly</name>
    <name type="synonym">Conops calcitrans</name>
    <dbReference type="NCBI Taxonomy" id="35570"/>
    <lineage>
        <taxon>Eukaryota</taxon>
        <taxon>Metazoa</taxon>
        <taxon>Ecdysozoa</taxon>
        <taxon>Arthropoda</taxon>
        <taxon>Hexapoda</taxon>
        <taxon>Insecta</taxon>
        <taxon>Pterygota</taxon>
        <taxon>Neoptera</taxon>
        <taxon>Endopterygota</taxon>
        <taxon>Diptera</taxon>
        <taxon>Brachycera</taxon>
        <taxon>Muscomorpha</taxon>
        <taxon>Muscoidea</taxon>
        <taxon>Muscidae</taxon>
        <taxon>Stomoxys</taxon>
    </lineage>
</organism>